<organism evidence="9 10">
    <name type="scientific">Entomomonas asaccharolytica</name>
    <dbReference type="NCBI Taxonomy" id="2785331"/>
    <lineage>
        <taxon>Bacteria</taxon>
        <taxon>Pseudomonadati</taxon>
        <taxon>Pseudomonadota</taxon>
        <taxon>Gammaproteobacteria</taxon>
        <taxon>Pseudomonadales</taxon>
        <taxon>Pseudomonadaceae</taxon>
        <taxon>Entomomonas</taxon>
    </lineage>
</organism>
<evidence type="ECO:0000256" key="4">
    <source>
        <dbReference type="ARBA" id="ARBA00023306"/>
    </source>
</evidence>
<dbReference type="InterPro" id="IPR007874">
    <property type="entry name" value="MinC_N"/>
</dbReference>
<keyword evidence="10" id="KW-1185">Reference proteome</keyword>
<dbReference type="PANTHER" id="PTHR34108">
    <property type="entry name" value="SEPTUM SITE-DETERMINING PROTEIN MINC"/>
    <property type="match status" value="1"/>
</dbReference>
<evidence type="ECO:0000259" key="8">
    <source>
        <dbReference type="Pfam" id="PF05209"/>
    </source>
</evidence>
<dbReference type="RefSeq" id="WP_201095542.1">
    <property type="nucleotide sequence ID" value="NZ_CP067393.1"/>
</dbReference>
<dbReference type="KEGG" id="eaz:JHT90_07095"/>
<evidence type="ECO:0000313" key="10">
    <source>
        <dbReference type="Proteomes" id="UP000595278"/>
    </source>
</evidence>
<evidence type="ECO:0000259" key="7">
    <source>
        <dbReference type="Pfam" id="PF03775"/>
    </source>
</evidence>
<dbReference type="GO" id="GO:0051302">
    <property type="term" value="P:regulation of cell division"/>
    <property type="evidence" value="ECO:0007669"/>
    <property type="project" value="InterPro"/>
</dbReference>
<dbReference type="InterPro" id="IPR036145">
    <property type="entry name" value="MinC_C_sf"/>
</dbReference>
<dbReference type="HAMAP" id="MF_00267">
    <property type="entry name" value="MinC"/>
    <property type="match status" value="1"/>
</dbReference>
<keyword evidence="2 6" id="KW-0132">Cell division</keyword>
<comment type="function">
    <text evidence="5 6">Cell division inhibitor that blocks the formation of polar Z ring septums. Rapidly oscillates between the poles of the cell to destabilize FtsZ filaments that have formed before they mature into polar Z rings. Prevents FtsZ polymerization.</text>
</comment>
<evidence type="ECO:0000256" key="2">
    <source>
        <dbReference type="ARBA" id="ARBA00022618"/>
    </source>
</evidence>
<dbReference type="Gene3D" id="2.160.20.70">
    <property type="match status" value="1"/>
</dbReference>
<evidence type="ECO:0000313" key="9">
    <source>
        <dbReference type="EMBL" id="QQP87004.1"/>
    </source>
</evidence>
<reference evidence="9 10" key="1">
    <citation type="submission" date="2021-01" db="EMBL/GenBank/DDBJ databases">
        <title>Entomomonas sp. F2A isolated from a house cricket (Acheta domesticus).</title>
        <authorList>
            <person name="Spergser J."/>
            <person name="Busse H.-J."/>
        </authorList>
    </citation>
    <scope>NUCLEOTIDE SEQUENCE [LARGE SCALE GENOMIC DNA]</scope>
    <source>
        <strain evidence="9 10">F2A</strain>
    </source>
</reference>
<dbReference type="GO" id="GO:0000902">
    <property type="term" value="P:cell morphogenesis"/>
    <property type="evidence" value="ECO:0007669"/>
    <property type="project" value="InterPro"/>
</dbReference>
<keyword evidence="4 6" id="KW-0131">Cell cycle</keyword>
<dbReference type="PANTHER" id="PTHR34108:SF1">
    <property type="entry name" value="SEPTUM SITE-DETERMINING PROTEIN MINC"/>
    <property type="match status" value="1"/>
</dbReference>
<evidence type="ECO:0000256" key="1">
    <source>
        <dbReference type="ARBA" id="ARBA00006291"/>
    </source>
</evidence>
<sequence length="316" mass="34573">MSKPFSDTSQQPTFQLKGTMLAITVFELAHFNIERLTKELTAKVKEAPEFFGTIPMVLSIDKLDMPLTRVELKGLLTLFKEFNIQLMGLRTDDEKSVATAHKLGLVVLPPTGAREKLIEIAVNRPVVAEPTATEPIVETPEAEQQVPDDGQQQLPIEETQQAVDTALTSSENIPELSNEAIITYESAFDEQASTAPTETNKAKQQAIPTMIVSTPVRSGQQIKADDGDLIVTSNISTGAELIADGNIHIYGIMRGRAMAGFHGNNKARIFCSRLTGELISIAGQMITEEELRRHPLWGKPAQLCLEGNQLTITPLS</sequence>
<keyword evidence="3 6" id="KW-0717">Septation</keyword>
<dbReference type="InterPro" id="IPR016098">
    <property type="entry name" value="CAP/MinC_C"/>
</dbReference>
<dbReference type="GO" id="GO:0000917">
    <property type="term" value="P:division septum assembly"/>
    <property type="evidence" value="ECO:0007669"/>
    <property type="project" value="UniProtKB-KW"/>
</dbReference>
<dbReference type="SUPFAM" id="SSF63848">
    <property type="entry name" value="Cell-division inhibitor MinC, C-terminal domain"/>
    <property type="match status" value="1"/>
</dbReference>
<comment type="subunit">
    <text evidence="6">Interacts with MinD and FtsZ.</text>
</comment>
<evidence type="ECO:0000256" key="5">
    <source>
        <dbReference type="ARBA" id="ARBA00025606"/>
    </source>
</evidence>
<dbReference type="Gene3D" id="3.30.70.260">
    <property type="match status" value="1"/>
</dbReference>
<dbReference type="Pfam" id="PF03775">
    <property type="entry name" value="MinC_C"/>
    <property type="match status" value="1"/>
</dbReference>
<dbReference type="InterPro" id="IPR005526">
    <property type="entry name" value="Septum_form_inhib_MinC_C"/>
</dbReference>
<protein>
    <recommendedName>
        <fullName evidence="6">Probable septum site-determining protein MinC</fullName>
    </recommendedName>
</protein>
<proteinExistence type="inferred from homology"/>
<feature type="domain" description="Septum formation inhibitor MinC C-terminal" evidence="7">
    <location>
        <begin position="211"/>
        <end position="312"/>
    </location>
</feature>
<dbReference type="EMBL" id="CP067393">
    <property type="protein sequence ID" value="QQP87004.1"/>
    <property type="molecule type" value="Genomic_DNA"/>
</dbReference>
<gene>
    <name evidence="6 9" type="primary">minC</name>
    <name evidence="9" type="ORF">JHT90_07095</name>
</gene>
<evidence type="ECO:0000256" key="3">
    <source>
        <dbReference type="ARBA" id="ARBA00023210"/>
    </source>
</evidence>
<name>A0A974RZE6_9GAMM</name>
<dbReference type="AlphaFoldDB" id="A0A974RZE6"/>
<accession>A0A974RZE6</accession>
<dbReference type="Proteomes" id="UP000595278">
    <property type="component" value="Chromosome"/>
</dbReference>
<dbReference type="Pfam" id="PF05209">
    <property type="entry name" value="MinC_N"/>
    <property type="match status" value="1"/>
</dbReference>
<dbReference type="GO" id="GO:1901891">
    <property type="term" value="P:regulation of cell septum assembly"/>
    <property type="evidence" value="ECO:0007669"/>
    <property type="project" value="InterPro"/>
</dbReference>
<evidence type="ECO:0000256" key="6">
    <source>
        <dbReference type="HAMAP-Rule" id="MF_00267"/>
    </source>
</evidence>
<dbReference type="NCBIfam" id="TIGR01222">
    <property type="entry name" value="minC"/>
    <property type="match status" value="1"/>
</dbReference>
<feature type="domain" description="Septum formation inhibitor MinC N-terminal" evidence="8">
    <location>
        <begin position="14"/>
        <end position="85"/>
    </location>
</feature>
<comment type="similarity">
    <text evidence="1 6">Belongs to the MinC family.</text>
</comment>
<dbReference type="InterPro" id="IPR013033">
    <property type="entry name" value="MinC"/>
</dbReference>